<dbReference type="Proteomes" id="UP000317265">
    <property type="component" value="Unassembled WGS sequence"/>
</dbReference>
<accession>A0A520KG47</accession>
<dbReference type="Gene3D" id="3.40.50.150">
    <property type="entry name" value="Vaccinia Virus protein VP39"/>
    <property type="match status" value="1"/>
</dbReference>
<dbReference type="EMBL" id="QNVI01000051">
    <property type="protein sequence ID" value="TDA38472.1"/>
    <property type="molecule type" value="Genomic_DNA"/>
</dbReference>
<sequence>MHGIKRVIFSKKSRVQYIDIIETYDYGLMLILDGKVQSTIRDEHFYHEALVHPIMTAHPRPEKVLIIGGGEGATLREVLRHPTVKQVIMVDIDIDVIKCSKEYLPQLSSGAFEDKRTNLIISDGRKFVESCKEKFDVIIIDVTDPLEEGPGQFLYTVEFYEAVKRVLNDNGIMVTQATSIYYSTYCFTTIYRTIKKVFEKAGCYSTWTPAYDSMWGFVYGSKGPDPKSLSKDDIDAILNQRGLINTKYYNGKIHEKLFILPKEIEEQLEKGGIATDKSPTFMPA</sequence>
<evidence type="ECO:0000256" key="1">
    <source>
        <dbReference type="ARBA" id="ARBA00007867"/>
    </source>
</evidence>
<dbReference type="InterPro" id="IPR030374">
    <property type="entry name" value="PABS"/>
</dbReference>
<comment type="function">
    <text evidence="6">Catalyzes the irreversible transfer of a propylamine group from the amino donor S-adenosylmethioninamine (decarboxy-AdoMet) to putrescine (1,4-diaminobutane) to yield spermidine.</text>
</comment>
<dbReference type="Pfam" id="PF01564">
    <property type="entry name" value="Spermine_synth"/>
    <property type="match status" value="1"/>
</dbReference>
<dbReference type="InterPro" id="IPR037163">
    <property type="entry name" value="Spermidine_synt_N_sf"/>
</dbReference>
<evidence type="ECO:0000256" key="7">
    <source>
        <dbReference type="PROSITE-ProRule" id="PRU00354"/>
    </source>
</evidence>
<dbReference type="NCBIfam" id="TIGR00417">
    <property type="entry name" value="speE"/>
    <property type="match status" value="1"/>
</dbReference>
<keyword evidence="3 6" id="KW-0808">Transferase</keyword>
<comment type="pathway">
    <text evidence="6">Amine and polyamine biosynthesis; spermidine biosynthesis; spermidine from putrescine: step 1/1.</text>
</comment>
<reference evidence="11 13" key="2">
    <citation type="journal article" date="2019" name="Nat. Microbiol.">
        <title>Wide diversity of methane and short-chain alkane metabolisms in uncultured archaea.</title>
        <authorList>
            <person name="Borrel G."/>
            <person name="Adam P.S."/>
            <person name="McKay L.J."/>
            <person name="Chen L.X."/>
            <person name="Sierra-Garcia I.N."/>
            <person name="Sieber C.M."/>
            <person name="Letourneur Q."/>
            <person name="Ghozlane A."/>
            <person name="Andersen G.L."/>
            <person name="Li W.J."/>
            <person name="Hallam S.J."/>
            <person name="Muyzer G."/>
            <person name="de Oliveira V.M."/>
            <person name="Inskeep W.P."/>
            <person name="Banfield J.F."/>
            <person name="Gribaldo S."/>
        </authorList>
    </citation>
    <scope>NUCLEOTIDE SEQUENCE [LARGE SCALE GENOMIC DNA]</scope>
    <source>
        <strain evidence="11">Verst-YHS</strain>
    </source>
</reference>
<dbReference type="GO" id="GO:0010487">
    <property type="term" value="F:thermospermine synthase activity"/>
    <property type="evidence" value="ECO:0007669"/>
    <property type="project" value="UniProtKB-EC"/>
</dbReference>
<dbReference type="EC" id="2.5.1.16" evidence="6"/>
<evidence type="ECO:0000313" key="13">
    <source>
        <dbReference type="Proteomes" id="UP000316080"/>
    </source>
</evidence>
<dbReference type="HAMAP" id="MF_00198">
    <property type="entry name" value="Spermidine_synth"/>
    <property type="match status" value="1"/>
</dbReference>
<keyword evidence="6 9" id="KW-0745">Spermidine biosynthesis</keyword>
<dbReference type="Proteomes" id="UP000316080">
    <property type="component" value="Unassembled WGS sequence"/>
</dbReference>
<dbReference type="InterPro" id="IPR001045">
    <property type="entry name" value="Spermi_synthase"/>
</dbReference>
<dbReference type="PANTHER" id="PTHR43317">
    <property type="entry name" value="THERMOSPERMINE SYNTHASE ACAULIS5"/>
    <property type="match status" value="1"/>
</dbReference>
<comment type="catalytic activity">
    <reaction evidence="5">
        <text>S-adenosyl 3-(methylsulfanyl)propylamine + spermidine = thermospermine + S-methyl-5'-thioadenosine + H(+)</text>
        <dbReference type="Rhea" id="RHEA:30515"/>
        <dbReference type="ChEBI" id="CHEBI:15378"/>
        <dbReference type="ChEBI" id="CHEBI:17509"/>
        <dbReference type="ChEBI" id="CHEBI:57443"/>
        <dbReference type="ChEBI" id="CHEBI:57834"/>
        <dbReference type="ChEBI" id="CHEBI:59903"/>
        <dbReference type="EC" id="2.5.1.79"/>
    </reaction>
</comment>
<dbReference type="InterPro" id="IPR030373">
    <property type="entry name" value="PABS_CS"/>
</dbReference>
<dbReference type="GO" id="GO:0004766">
    <property type="term" value="F:spermidine synthase activity"/>
    <property type="evidence" value="ECO:0007669"/>
    <property type="project" value="UniProtKB-UniRule"/>
</dbReference>
<evidence type="ECO:0000313" key="12">
    <source>
        <dbReference type="EMBL" id="TDA38472.1"/>
    </source>
</evidence>
<dbReference type="CDD" id="cd02440">
    <property type="entry name" value="AdoMet_MTases"/>
    <property type="match status" value="1"/>
</dbReference>
<evidence type="ECO:0000256" key="4">
    <source>
        <dbReference type="ARBA" id="ARBA00023115"/>
    </source>
</evidence>
<evidence type="ECO:0000256" key="5">
    <source>
        <dbReference type="ARBA" id="ARBA00048874"/>
    </source>
</evidence>
<feature type="binding site" evidence="6">
    <location>
        <position position="150"/>
    </location>
    <ligand>
        <name>S-methyl-5'-thioadenosine</name>
        <dbReference type="ChEBI" id="CHEBI:17509"/>
    </ligand>
</feature>
<dbReference type="GO" id="GO:0008295">
    <property type="term" value="P:spermidine biosynthetic process"/>
    <property type="evidence" value="ECO:0007669"/>
    <property type="project" value="UniProtKB-UniRule"/>
</dbReference>
<evidence type="ECO:0000256" key="8">
    <source>
        <dbReference type="RuleBase" id="RU003836"/>
    </source>
</evidence>
<proteinExistence type="inferred from homology"/>
<dbReference type="PANTHER" id="PTHR43317:SF1">
    <property type="entry name" value="THERMOSPERMINE SYNTHASE ACAULIS5"/>
    <property type="match status" value="1"/>
</dbReference>
<name>A0A520KG47_9CREN</name>
<reference evidence="12 14" key="1">
    <citation type="journal article" date="2019" name="Nat. Microbiol.">
        <title>Expanding anaerobic alkane metabolism in the domain of Archaea.</title>
        <authorList>
            <person name="Wang Y."/>
            <person name="Wegener G."/>
            <person name="Hou J."/>
            <person name="Wang F."/>
            <person name="Xiao X."/>
        </authorList>
    </citation>
    <scope>NUCLEOTIDE SEQUENCE [LARGE SCALE GENOMIC DNA]</scope>
    <source>
        <strain evidence="12">WYZ-LMO11</strain>
    </source>
</reference>
<dbReference type="PROSITE" id="PS51006">
    <property type="entry name" value="PABS_2"/>
    <property type="match status" value="1"/>
</dbReference>
<evidence type="ECO:0000259" key="10">
    <source>
        <dbReference type="PROSITE" id="PS51006"/>
    </source>
</evidence>
<dbReference type="NCBIfam" id="NF037959">
    <property type="entry name" value="MFS_SpdSyn"/>
    <property type="match status" value="1"/>
</dbReference>
<comment type="caution">
    <text evidence="11">The sequence shown here is derived from an EMBL/GenBank/DDBJ whole genome shotgun (WGS) entry which is preliminary data.</text>
</comment>
<protein>
    <recommendedName>
        <fullName evidence="6">Polyamine aminopropyltransferase</fullName>
    </recommendedName>
    <alternativeName>
        <fullName evidence="6">Putrescine aminopropyltransferase</fullName>
        <shortName evidence="6">PAPT</shortName>
    </alternativeName>
    <alternativeName>
        <fullName evidence="6">Spermidine synthase</fullName>
        <shortName evidence="6">SPDS</shortName>
        <shortName evidence="6">SPDSY</shortName>
        <ecNumber evidence="6">2.5.1.16</ecNumber>
    </alternativeName>
</protein>
<gene>
    <name evidence="6" type="primary">speE</name>
    <name evidence="12" type="ORF">DSO09_04160</name>
    <name evidence="11" type="ORF">EF809_02010</name>
</gene>
<comment type="catalytic activity">
    <reaction evidence="6 9">
        <text>S-adenosyl 3-(methylsulfanyl)propylamine + putrescine = S-methyl-5'-thioadenosine + spermidine + H(+)</text>
        <dbReference type="Rhea" id="RHEA:12721"/>
        <dbReference type="ChEBI" id="CHEBI:15378"/>
        <dbReference type="ChEBI" id="CHEBI:17509"/>
        <dbReference type="ChEBI" id="CHEBI:57443"/>
        <dbReference type="ChEBI" id="CHEBI:57834"/>
        <dbReference type="ChEBI" id="CHEBI:326268"/>
        <dbReference type="EC" id="2.5.1.16"/>
    </reaction>
</comment>
<feature type="binding site" evidence="6">
    <location>
        <begin position="123"/>
        <end position="124"/>
    </location>
    <ligand>
        <name>S-methyl-5'-thioadenosine</name>
        <dbReference type="ChEBI" id="CHEBI:17509"/>
    </ligand>
</feature>
<dbReference type="AlphaFoldDB" id="A0A520KG47"/>
<feature type="binding site" evidence="6">
    <location>
        <position position="91"/>
    </location>
    <ligand>
        <name>S-methyl-5'-thioadenosine</name>
        <dbReference type="ChEBI" id="CHEBI:17509"/>
    </ligand>
</feature>
<dbReference type="InterPro" id="IPR035246">
    <property type="entry name" value="Spermidine_synt_N"/>
</dbReference>
<dbReference type="Gene3D" id="2.30.140.10">
    <property type="entry name" value="Spermidine synthase, tetramerisation domain"/>
    <property type="match status" value="1"/>
</dbReference>
<evidence type="ECO:0000313" key="11">
    <source>
        <dbReference type="EMBL" id="RZN56787.1"/>
    </source>
</evidence>
<feature type="binding site" evidence="6">
    <location>
        <position position="16"/>
    </location>
    <ligand>
        <name>S-methyl-5'-thioadenosine</name>
        <dbReference type="ChEBI" id="CHEBI:17509"/>
    </ligand>
</feature>
<feature type="binding site" evidence="6">
    <location>
        <position position="47"/>
    </location>
    <ligand>
        <name>spermidine</name>
        <dbReference type="ChEBI" id="CHEBI:57834"/>
    </ligand>
</feature>
<evidence type="ECO:0000256" key="2">
    <source>
        <dbReference type="ARBA" id="ARBA00022490"/>
    </source>
</evidence>
<organism evidence="11 13">
    <name type="scientific">Thermoproteota archaeon</name>
    <dbReference type="NCBI Taxonomy" id="2056631"/>
    <lineage>
        <taxon>Archaea</taxon>
        <taxon>Thermoproteota</taxon>
    </lineage>
</organism>
<dbReference type="NCBIfam" id="NF002010">
    <property type="entry name" value="PRK00811.1"/>
    <property type="match status" value="1"/>
</dbReference>
<dbReference type="InterPro" id="IPR029063">
    <property type="entry name" value="SAM-dependent_MTases_sf"/>
</dbReference>
<dbReference type="EMBL" id="RXIH01000017">
    <property type="protein sequence ID" value="RZN56787.1"/>
    <property type="molecule type" value="Genomic_DNA"/>
</dbReference>
<keyword evidence="2" id="KW-0963">Cytoplasm</keyword>
<keyword evidence="4 6" id="KW-0620">Polyamine biosynthesis</keyword>
<dbReference type="PROSITE" id="PS01330">
    <property type="entry name" value="PABS_1"/>
    <property type="match status" value="1"/>
</dbReference>
<feature type="domain" description="PABS" evidence="10">
    <location>
        <begin position="1"/>
        <end position="222"/>
    </location>
</feature>
<evidence type="ECO:0000313" key="14">
    <source>
        <dbReference type="Proteomes" id="UP000317265"/>
    </source>
</evidence>
<dbReference type="FunFam" id="3.40.50.150:FF:000088">
    <property type="entry name" value="Polyamine aminopropyltransferase"/>
    <property type="match status" value="1"/>
</dbReference>
<evidence type="ECO:0000256" key="3">
    <source>
        <dbReference type="ARBA" id="ARBA00022679"/>
    </source>
</evidence>
<dbReference type="Pfam" id="PF17284">
    <property type="entry name" value="Spermine_synt_N"/>
    <property type="match status" value="1"/>
</dbReference>
<feature type="active site" description="Proton acceptor" evidence="6 7">
    <location>
        <position position="141"/>
    </location>
</feature>
<dbReference type="UniPathway" id="UPA00248">
    <property type="reaction ID" value="UER00314"/>
</dbReference>
<evidence type="ECO:0000256" key="9">
    <source>
        <dbReference type="RuleBase" id="RU003837"/>
    </source>
</evidence>
<evidence type="ECO:0000256" key="6">
    <source>
        <dbReference type="HAMAP-Rule" id="MF_00198"/>
    </source>
</evidence>
<comment type="subunit">
    <text evidence="6">Homodimer or homotetramer.</text>
</comment>
<dbReference type="SUPFAM" id="SSF53335">
    <property type="entry name" value="S-adenosyl-L-methionine-dependent methyltransferases"/>
    <property type="match status" value="1"/>
</dbReference>
<feature type="binding site" evidence="6">
    <location>
        <position position="71"/>
    </location>
    <ligand>
        <name>spermidine</name>
        <dbReference type="ChEBI" id="CHEBI:57834"/>
    </ligand>
</feature>
<comment type="caution">
    <text evidence="6">Lacks conserved residue(s) required for the propagation of feature annotation.</text>
</comment>
<comment type="similarity">
    <text evidence="1 6 8">Belongs to the spermidine/spermine synthase family.</text>
</comment>